<accession>A0A9W6GME5</accession>
<protein>
    <submittedName>
        <fullName evidence="1">Uncharacterized protein</fullName>
    </submittedName>
</protein>
<reference evidence="1" key="1">
    <citation type="submission" date="2022-12" db="EMBL/GenBank/DDBJ databases">
        <title>Reference genome sequencing for broad-spectrum identification of bacterial and archaeal isolates by mass spectrometry.</title>
        <authorList>
            <person name="Sekiguchi Y."/>
            <person name="Tourlousse D.M."/>
        </authorList>
    </citation>
    <scope>NUCLEOTIDE SEQUENCE</scope>
    <source>
        <strain evidence="1">10succ1</strain>
    </source>
</reference>
<dbReference type="EMBL" id="BSDY01000009">
    <property type="protein sequence ID" value="GLI56610.1"/>
    <property type="molecule type" value="Genomic_DNA"/>
</dbReference>
<sequence length="58" mass="6896">MRKIIYYYNGKKIVGTKDSRLETFQVGGCEEVRYLIDGIEVSEYIYREVKKAIKSWEV</sequence>
<proteinExistence type="predicted"/>
<organism evidence="1 2">
    <name type="scientific">Propionigenium maris DSM 9537</name>
    <dbReference type="NCBI Taxonomy" id="1123000"/>
    <lineage>
        <taxon>Bacteria</taxon>
        <taxon>Fusobacteriati</taxon>
        <taxon>Fusobacteriota</taxon>
        <taxon>Fusobacteriia</taxon>
        <taxon>Fusobacteriales</taxon>
        <taxon>Fusobacteriaceae</taxon>
        <taxon>Propionigenium</taxon>
    </lineage>
</organism>
<evidence type="ECO:0000313" key="2">
    <source>
        <dbReference type="Proteomes" id="UP001144471"/>
    </source>
</evidence>
<dbReference type="Proteomes" id="UP001144471">
    <property type="component" value="Unassembled WGS sequence"/>
</dbReference>
<gene>
    <name evidence="1" type="ORF">PM10SUCC1_21240</name>
</gene>
<dbReference type="AlphaFoldDB" id="A0A9W6GME5"/>
<dbReference type="RefSeq" id="WP_281835873.1">
    <property type="nucleotide sequence ID" value="NZ_BSDY01000009.1"/>
</dbReference>
<name>A0A9W6GME5_9FUSO</name>
<comment type="caution">
    <text evidence="1">The sequence shown here is derived from an EMBL/GenBank/DDBJ whole genome shotgun (WGS) entry which is preliminary data.</text>
</comment>
<evidence type="ECO:0000313" key="1">
    <source>
        <dbReference type="EMBL" id="GLI56610.1"/>
    </source>
</evidence>
<keyword evidence="2" id="KW-1185">Reference proteome</keyword>